<reference evidence="2 3" key="1">
    <citation type="submission" date="2014-07" db="EMBL/GenBank/DDBJ databases">
        <title>Draft Genome Sequence of Gephyronic Acid Producer, Cystobacter violaceus Strain Cb vi76.</title>
        <authorList>
            <person name="Stevens D.C."/>
            <person name="Young J."/>
            <person name="Carmichael R."/>
            <person name="Tan J."/>
            <person name="Taylor R.E."/>
        </authorList>
    </citation>
    <scope>NUCLEOTIDE SEQUENCE [LARGE SCALE GENOMIC DNA]</scope>
    <source>
        <strain evidence="2 3">Cb vi76</strain>
    </source>
</reference>
<evidence type="ECO:0000313" key="2">
    <source>
        <dbReference type="EMBL" id="KFA88508.1"/>
    </source>
</evidence>
<dbReference type="Gene3D" id="3.40.50.1820">
    <property type="entry name" value="alpha/beta hydrolase"/>
    <property type="match status" value="1"/>
</dbReference>
<accession>A0A084SJ73</accession>
<dbReference type="Proteomes" id="UP000028547">
    <property type="component" value="Unassembled WGS sequence"/>
</dbReference>
<proteinExistence type="predicted"/>
<organism evidence="2 3">
    <name type="scientific">Archangium violaceum Cb vi76</name>
    <dbReference type="NCBI Taxonomy" id="1406225"/>
    <lineage>
        <taxon>Bacteria</taxon>
        <taxon>Pseudomonadati</taxon>
        <taxon>Myxococcota</taxon>
        <taxon>Myxococcia</taxon>
        <taxon>Myxococcales</taxon>
        <taxon>Cystobacterineae</taxon>
        <taxon>Archangiaceae</taxon>
        <taxon>Archangium</taxon>
    </lineage>
</organism>
<dbReference type="AlphaFoldDB" id="A0A084SJ73"/>
<dbReference type="PANTHER" id="PTHR48098">
    <property type="entry name" value="ENTEROCHELIN ESTERASE-RELATED"/>
    <property type="match status" value="1"/>
</dbReference>
<evidence type="ECO:0000313" key="3">
    <source>
        <dbReference type="Proteomes" id="UP000028547"/>
    </source>
</evidence>
<feature type="region of interest" description="Disordered" evidence="1">
    <location>
        <begin position="1"/>
        <end position="21"/>
    </location>
</feature>
<dbReference type="RefSeq" id="WP_043408486.1">
    <property type="nucleotide sequence ID" value="NZ_JPMI01000290.1"/>
</dbReference>
<protein>
    <submittedName>
        <fullName evidence="2">Esterase</fullName>
    </submittedName>
</protein>
<dbReference type="InterPro" id="IPR000801">
    <property type="entry name" value="Esterase-like"/>
</dbReference>
<evidence type="ECO:0000256" key="1">
    <source>
        <dbReference type="SAM" id="MobiDB-lite"/>
    </source>
</evidence>
<name>A0A084SJ73_9BACT</name>
<comment type="caution">
    <text evidence="2">The sequence shown here is derived from an EMBL/GenBank/DDBJ whole genome shotgun (WGS) entry which is preliminary data.</text>
</comment>
<dbReference type="SUPFAM" id="SSF53474">
    <property type="entry name" value="alpha/beta-Hydrolases"/>
    <property type="match status" value="1"/>
</dbReference>
<dbReference type="InterPro" id="IPR050583">
    <property type="entry name" value="Mycobacterial_A85_antigen"/>
</dbReference>
<dbReference type="EMBL" id="JPMI01000290">
    <property type="protein sequence ID" value="KFA88508.1"/>
    <property type="molecule type" value="Genomic_DNA"/>
</dbReference>
<sequence>MKGVLETQEMHSPALESNPLGDPARRQLRVYLPPGYVEGARRYPAVYFLNAFSNSGKSWTNFSAFSVSVPERLDALVAAGTIPPVIGVFPDGWTSMGGSQWVNSDAIGRYRDFLAKDVVGFVDRTYRTVPKAVARAVVGHSSGGYGALVMGRYHPEIFSHLSAQSPDAYFEYCYLPDLPKAASALLKAGGVEAWYQDFTRRARETKARGDDFTVINVLAMAAAYSPKKGEPLNLELPFDLQTGRMRLDVWNRWLVHDPVRFVPKFLDAFRKQKTVFIDCGSRDEFNLRWGARMVAEDLKNGGVEAVHEEFEDGHTGVNYRFERSLSVIAPRLASE</sequence>
<dbReference type="InterPro" id="IPR029058">
    <property type="entry name" value="AB_hydrolase_fold"/>
</dbReference>
<dbReference type="Pfam" id="PF00756">
    <property type="entry name" value="Esterase"/>
    <property type="match status" value="1"/>
</dbReference>
<gene>
    <name evidence="2" type="ORF">Q664_40825</name>
</gene>